<protein>
    <submittedName>
        <fullName evidence="3">Nucleotide-binding universal stress UspA family protein</fullName>
    </submittedName>
</protein>
<dbReference type="EMBL" id="QNRE01000002">
    <property type="protein sequence ID" value="RBO93601.1"/>
    <property type="molecule type" value="Genomic_DNA"/>
</dbReference>
<feature type="domain" description="UspA" evidence="2">
    <location>
        <begin position="151"/>
        <end position="279"/>
    </location>
</feature>
<dbReference type="InterPro" id="IPR006015">
    <property type="entry name" value="Universal_stress_UspA"/>
</dbReference>
<evidence type="ECO:0000313" key="3">
    <source>
        <dbReference type="EMBL" id="RBO93601.1"/>
    </source>
</evidence>
<proteinExistence type="inferred from homology"/>
<evidence type="ECO:0000313" key="4">
    <source>
        <dbReference type="Proteomes" id="UP000252586"/>
    </source>
</evidence>
<gene>
    <name evidence="3" type="ORF">DFR74_10217</name>
</gene>
<dbReference type="OrthoDB" id="3174546at2"/>
<keyword evidence="4" id="KW-1185">Reference proteome</keyword>
<feature type="domain" description="UspA" evidence="2">
    <location>
        <begin position="5"/>
        <end position="141"/>
    </location>
</feature>
<dbReference type="PANTHER" id="PTHR31964:SF113">
    <property type="entry name" value="USPA DOMAIN-CONTAINING PROTEIN"/>
    <property type="match status" value="1"/>
</dbReference>
<dbReference type="PANTHER" id="PTHR31964">
    <property type="entry name" value="ADENINE NUCLEOTIDE ALPHA HYDROLASES-LIKE SUPERFAMILY PROTEIN"/>
    <property type="match status" value="1"/>
</dbReference>
<dbReference type="PRINTS" id="PR01438">
    <property type="entry name" value="UNVRSLSTRESS"/>
</dbReference>
<dbReference type="RefSeq" id="WP_067514427.1">
    <property type="nucleotide sequence ID" value="NZ_QNRE01000002.1"/>
</dbReference>
<organism evidence="3 4">
    <name type="scientific">Nocardia puris</name>
    <dbReference type="NCBI Taxonomy" id="208602"/>
    <lineage>
        <taxon>Bacteria</taxon>
        <taxon>Bacillati</taxon>
        <taxon>Actinomycetota</taxon>
        <taxon>Actinomycetes</taxon>
        <taxon>Mycobacteriales</taxon>
        <taxon>Nocardiaceae</taxon>
        <taxon>Nocardia</taxon>
    </lineage>
</organism>
<name>A0A366DU31_9NOCA</name>
<comment type="caution">
    <text evidence="3">The sequence shown here is derived from an EMBL/GenBank/DDBJ whole genome shotgun (WGS) entry which is preliminary data.</text>
</comment>
<accession>A0A366DU31</accession>
<evidence type="ECO:0000256" key="1">
    <source>
        <dbReference type="ARBA" id="ARBA00008791"/>
    </source>
</evidence>
<dbReference type="Pfam" id="PF00582">
    <property type="entry name" value="Usp"/>
    <property type="match status" value="2"/>
</dbReference>
<reference evidence="3 4" key="1">
    <citation type="submission" date="2018-06" db="EMBL/GenBank/DDBJ databases">
        <title>Genomic Encyclopedia of Type Strains, Phase IV (KMG-IV): sequencing the most valuable type-strain genomes for metagenomic binning, comparative biology and taxonomic classification.</title>
        <authorList>
            <person name="Goeker M."/>
        </authorList>
    </citation>
    <scope>NUCLEOTIDE SEQUENCE [LARGE SCALE GENOMIC DNA]</scope>
    <source>
        <strain evidence="3 4">DSM 44599</strain>
    </source>
</reference>
<dbReference type="Proteomes" id="UP000252586">
    <property type="component" value="Unassembled WGS sequence"/>
</dbReference>
<evidence type="ECO:0000259" key="2">
    <source>
        <dbReference type="Pfam" id="PF00582"/>
    </source>
</evidence>
<dbReference type="AlphaFoldDB" id="A0A366DU31"/>
<sequence>MLRAPVVVGIDASEDALHATRWAAIDAALHDVPLRIVCAVGEPDEADAEELRAHRERYLENARDALAIAAEVATAAAEPITEIEVTADLVDDAPIPTLCAAATTARLVVVGSRGLGAYHRSLLGSVSTALARHAPGPVAIVTGPPPDRTAPVVVGVDASPQSARAVALAFDEAARRGVELVAVHAWTRYLRHAEVADSQREGARLLEESIAPALAENPEVRVRRVVAEDRPARRLLTESAHAQLVVVGSHGKGGFAGMTLGSTSQALLHSIDCPLIIARPEH</sequence>
<dbReference type="Gene3D" id="3.40.50.620">
    <property type="entry name" value="HUPs"/>
    <property type="match status" value="2"/>
</dbReference>
<dbReference type="SUPFAM" id="SSF52402">
    <property type="entry name" value="Adenine nucleotide alpha hydrolases-like"/>
    <property type="match status" value="2"/>
</dbReference>
<dbReference type="InterPro" id="IPR014729">
    <property type="entry name" value="Rossmann-like_a/b/a_fold"/>
</dbReference>
<comment type="similarity">
    <text evidence="1">Belongs to the universal stress protein A family.</text>
</comment>
<dbReference type="InterPro" id="IPR006016">
    <property type="entry name" value="UspA"/>
</dbReference>